<dbReference type="HAMAP" id="MF_00147_B">
    <property type="entry name" value="TIM_B"/>
    <property type="match status" value="1"/>
</dbReference>
<accession>A0ABY6Q9H2</accession>
<reference evidence="9 10" key="1">
    <citation type="submission" date="2019-02" db="EMBL/GenBank/DDBJ databases">
        <title>Halieaceae_genomes.</title>
        <authorList>
            <person name="Li S.-H."/>
        </authorList>
    </citation>
    <scope>NUCLEOTIDE SEQUENCE [LARGE SCALE GENOMIC DNA]</scope>
    <source>
        <strain evidence="9 10">JH123</strain>
    </source>
</reference>
<protein>
    <recommendedName>
        <fullName evidence="7 8">Triosephosphate isomerase</fullName>
        <shortName evidence="7">TIM</shortName>
        <shortName evidence="7">TPI</shortName>
        <ecNumber evidence="7 8">5.3.1.1</ecNumber>
    </recommendedName>
    <alternativeName>
        <fullName evidence="7">Triose-phosphate isomerase</fullName>
    </alternativeName>
</protein>
<dbReference type="PANTHER" id="PTHR21139">
    <property type="entry name" value="TRIOSEPHOSPHATE ISOMERASE"/>
    <property type="match status" value="1"/>
</dbReference>
<feature type="active site" description="Electrophile" evidence="7">
    <location>
        <position position="91"/>
    </location>
</feature>
<dbReference type="SUPFAM" id="SSF51351">
    <property type="entry name" value="Triosephosphate isomerase (TIM)"/>
    <property type="match status" value="1"/>
</dbReference>
<gene>
    <name evidence="7 9" type="primary">tpiA</name>
    <name evidence="9" type="ORF">E0F26_09970</name>
</gene>
<evidence type="ECO:0000256" key="4">
    <source>
        <dbReference type="ARBA" id="ARBA00022490"/>
    </source>
</evidence>
<evidence type="ECO:0000256" key="5">
    <source>
        <dbReference type="ARBA" id="ARBA00023152"/>
    </source>
</evidence>
<dbReference type="CDD" id="cd00311">
    <property type="entry name" value="TIM"/>
    <property type="match status" value="1"/>
</dbReference>
<keyword evidence="3 7" id="KW-0312">Gluconeogenesis</keyword>
<evidence type="ECO:0000256" key="3">
    <source>
        <dbReference type="ARBA" id="ARBA00022432"/>
    </source>
</evidence>
<keyword evidence="5 7" id="KW-0324">Glycolysis</keyword>
<comment type="catalytic activity">
    <reaction evidence="7 8">
        <text>D-glyceraldehyde 3-phosphate = dihydroxyacetone phosphate</text>
        <dbReference type="Rhea" id="RHEA:18585"/>
        <dbReference type="ChEBI" id="CHEBI:57642"/>
        <dbReference type="ChEBI" id="CHEBI:59776"/>
        <dbReference type="EC" id="5.3.1.1"/>
    </reaction>
</comment>
<dbReference type="InterPro" id="IPR022896">
    <property type="entry name" value="TrioseP_Isoase_bac/euk"/>
</dbReference>
<dbReference type="PROSITE" id="PS00171">
    <property type="entry name" value="TIM_1"/>
    <property type="match status" value="1"/>
</dbReference>
<evidence type="ECO:0000256" key="6">
    <source>
        <dbReference type="ARBA" id="ARBA00023235"/>
    </source>
</evidence>
<comment type="subunit">
    <text evidence="7 8">Homodimer.</text>
</comment>
<comment type="function">
    <text evidence="7">Involved in the gluconeogenesis. Catalyzes stereospecifically the conversion of dihydroxyacetone phosphate (DHAP) to D-glyceraldehyde-3-phosphate (G3P).</text>
</comment>
<dbReference type="EC" id="5.3.1.1" evidence="7 8"/>
<dbReference type="Gene3D" id="3.20.20.70">
    <property type="entry name" value="Aldolase class I"/>
    <property type="match status" value="1"/>
</dbReference>
<evidence type="ECO:0000313" key="10">
    <source>
        <dbReference type="Proteomes" id="UP001317963"/>
    </source>
</evidence>
<keyword evidence="4 7" id="KW-0963">Cytoplasm</keyword>
<evidence type="ECO:0000313" key="9">
    <source>
        <dbReference type="EMBL" id="UZP75043.1"/>
    </source>
</evidence>
<dbReference type="InterPro" id="IPR000652">
    <property type="entry name" value="Triosephosphate_isomerase"/>
</dbReference>
<dbReference type="PROSITE" id="PS51440">
    <property type="entry name" value="TIM_2"/>
    <property type="match status" value="1"/>
</dbReference>
<dbReference type="RefSeq" id="WP_279241510.1">
    <property type="nucleotide sequence ID" value="NZ_CP036501.1"/>
</dbReference>
<keyword evidence="10" id="KW-1185">Reference proteome</keyword>
<dbReference type="EMBL" id="CP036501">
    <property type="protein sequence ID" value="UZP75043.1"/>
    <property type="molecule type" value="Genomic_DNA"/>
</dbReference>
<evidence type="ECO:0000256" key="8">
    <source>
        <dbReference type="RuleBase" id="RU363013"/>
    </source>
</evidence>
<comment type="subcellular location">
    <subcellularLocation>
        <location evidence="7 8">Cytoplasm</location>
    </subcellularLocation>
</comment>
<evidence type="ECO:0000256" key="2">
    <source>
        <dbReference type="ARBA" id="ARBA00007422"/>
    </source>
</evidence>
<dbReference type="NCBIfam" id="TIGR00419">
    <property type="entry name" value="tim"/>
    <property type="match status" value="1"/>
</dbReference>
<feature type="active site" description="Proton acceptor" evidence="7">
    <location>
        <position position="159"/>
    </location>
</feature>
<feature type="binding site" evidence="7">
    <location>
        <position position="201"/>
    </location>
    <ligand>
        <name>substrate</name>
    </ligand>
</feature>
<dbReference type="InterPro" id="IPR013785">
    <property type="entry name" value="Aldolase_TIM"/>
</dbReference>
<comment type="similarity">
    <text evidence="2 7 8">Belongs to the triosephosphate isomerase family.</text>
</comment>
<dbReference type="GO" id="GO:0004807">
    <property type="term" value="F:triose-phosphate isomerase activity"/>
    <property type="evidence" value="ECO:0007669"/>
    <property type="project" value="UniProtKB-EC"/>
</dbReference>
<proteinExistence type="inferred from homology"/>
<dbReference type="InterPro" id="IPR020861">
    <property type="entry name" value="Triosephosphate_isomerase_AS"/>
</dbReference>
<evidence type="ECO:0000256" key="7">
    <source>
        <dbReference type="HAMAP-Rule" id="MF_00147"/>
    </source>
</evidence>
<sequence>MIPKLVIANWKMAIDRDSVRHFRNEWEANQAFCEAKILVAPPAIFLSDLDGMAGVALCGQDVSANEPGAHTGELSAQMLNDFGCSHGLVGHSERRSSWSESDALVAKKALKLELLQICPVICVGESKADRESGRAEEVVAAQVLASCALLKSAPVIAYEPVWAIGSGEAATPEIAEAMHAAIKATLGERFGKPVPVLYGGSVNERNASQFTSCDSIDGLLVGGASLNARTFLNICQSVGS</sequence>
<dbReference type="Proteomes" id="UP001317963">
    <property type="component" value="Chromosome"/>
</dbReference>
<feature type="binding site" evidence="7">
    <location>
        <begin position="222"/>
        <end position="223"/>
    </location>
    <ligand>
        <name>substrate</name>
    </ligand>
</feature>
<dbReference type="InterPro" id="IPR035990">
    <property type="entry name" value="TIM_sf"/>
</dbReference>
<comment type="pathway">
    <text evidence="7 8">Carbohydrate biosynthesis; gluconeogenesis.</text>
</comment>
<organism evidence="9 10">
    <name type="scientific">Candidatus Paraluminiphilus aquimaris</name>
    <dbReference type="NCBI Taxonomy" id="2518994"/>
    <lineage>
        <taxon>Bacteria</taxon>
        <taxon>Pseudomonadati</taxon>
        <taxon>Pseudomonadota</taxon>
        <taxon>Gammaproteobacteria</taxon>
        <taxon>Cellvibrionales</taxon>
        <taxon>Halieaceae</taxon>
        <taxon>Candidatus Paraluminiphilus</taxon>
    </lineage>
</organism>
<keyword evidence="6 7" id="KW-0413">Isomerase</keyword>
<comment type="pathway">
    <text evidence="7 8">Carbohydrate degradation; glycolysis; D-glyceraldehyde 3-phosphate from glycerone phosphate: step 1/1.</text>
</comment>
<evidence type="ECO:0000256" key="1">
    <source>
        <dbReference type="ARBA" id="ARBA00004939"/>
    </source>
</evidence>
<dbReference type="PANTHER" id="PTHR21139:SF42">
    <property type="entry name" value="TRIOSEPHOSPHATE ISOMERASE"/>
    <property type="match status" value="1"/>
</dbReference>
<feature type="binding site" evidence="7">
    <location>
        <position position="165"/>
    </location>
    <ligand>
        <name>substrate</name>
    </ligand>
</feature>
<feature type="binding site" evidence="7">
    <location>
        <begin position="9"/>
        <end position="11"/>
    </location>
    <ligand>
        <name>substrate</name>
    </ligand>
</feature>
<dbReference type="Pfam" id="PF00121">
    <property type="entry name" value="TIM"/>
    <property type="match status" value="1"/>
</dbReference>
<name>A0ABY6Q9H2_9GAMM</name>
<comment type="pathway">
    <text evidence="1">Carbohydrate metabolism; erythritol degradation.</text>
</comment>